<organism evidence="10 11">
    <name type="scientific">Amycolatopsis alkalitolerans</name>
    <dbReference type="NCBI Taxonomy" id="2547244"/>
    <lineage>
        <taxon>Bacteria</taxon>
        <taxon>Bacillati</taxon>
        <taxon>Actinomycetota</taxon>
        <taxon>Actinomycetes</taxon>
        <taxon>Pseudonocardiales</taxon>
        <taxon>Pseudonocardiaceae</taxon>
        <taxon>Amycolatopsis</taxon>
    </lineage>
</organism>
<comment type="caution">
    <text evidence="10">The sequence shown here is derived from an EMBL/GenBank/DDBJ whole genome shotgun (WGS) entry which is preliminary data.</text>
</comment>
<dbReference type="GO" id="GO:0022857">
    <property type="term" value="F:transmembrane transporter activity"/>
    <property type="evidence" value="ECO:0007669"/>
    <property type="project" value="InterPro"/>
</dbReference>
<evidence type="ECO:0000259" key="9">
    <source>
        <dbReference type="PROSITE" id="PS50928"/>
    </source>
</evidence>
<sequence length="250" mass="26793">MDGLRHFLDTFFDLPMIGGTLLQLLREGLLNTLLLAVLASAIGLVIGIVFAGGLMSRFRAVRMPCRIYVDVLRGLPHILSVYLIGQGLPLAGLTVFGDWTYGYAALAIGLMEGAYMAEIFRSGFQSVEPGIVEAARSLGLAHLKTMRLIVIPIGIRRVLPALTGQFILVIKSTALVYLLGLASGQREMFAIAQDTAVNNASLAPLVAAGLIYLAITVPLTYAVNAWDRRLRDGRPGAPKPQPVPAEEAVA</sequence>
<dbReference type="NCBIfam" id="TIGR01726">
    <property type="entry name" value="HEQRo_perm_3TM"/>
    <property type="match status" value="1"/>
</dbReference>
<dbReference type="GO" id="GO:0006865">
    <property type="term" value="P:amino acid transport"/>
    <property type="evidence" value="ECO:0007669"/>
    <property type="project" value="UniProtKB-KW"/>
</dbReference>
<dbReference type="InterPro" id="IPR010065">
    <property type="entry name" value="AA_ABC_transptr_permease_3TM"/>
</dbReference>
<feature type="transmembrane region" description="Helical" evidence="8">
    <location>
        <begin position="202"/>
        <end position="224"/>
    </location>
</feature>
<keyword evidence="3" id="KW-1003">Cell membrane</keyword>
<comment type="subcellular location">
    <subcellularLocation>
        <location evidence="1 8">Cell membrane</location>
        <topology evidence="1 8">Multi-pass membrane protein</topology>
    </subcellularLocation>
</comment>
<keyword evidence="11" id="KW-1185">Reference proteome</keyword>
<evidence type="ECO:0000256" key="5">
    <source>
        <dbReference type="ARBA" id="ARBA00022970"/>
    </source>
</evidence>
<dbReference type="SUPFAM" id="SSF161098">
    <property type="entry name" value="MetI-like"/>
    <property type="match status" value="1"/>
</dbReference>
<dbReference type="Proteomes" id="UP000305546">
    <property type="component" value="Unassembled WGS sequence"/>
</dbReference>
<name>A0A5C4MDU6_9PSEU</name>
<evidence type="ECO:0000313" key="10">
    <source>
        <dbReference type="EMBL" id="TNC29733.1"/>
    </source>
</evidence>
<dbReference type="PANTHER" id="PTHR30614:SF0">
    <property type="entry name" value="L-CYSTINE TRANSPORT SYSTEM PERMEASE PROTEIN TCYL"/>
    <property type="match status" value="1"/>
</dbReference>
<dbReference type="PROSITE" id="PS50928">
    <property type="entry name" value="ABC_TM1"/>
    <property type="match status" value="1"/>
</dbReference>
<evidence type="ECO:0000256" key="2">
    <source>
        <dbReference type="ARBA" id="ARBA00022448"/>
    </source>
</evidence>
<dbReference type="Gene3D" id="1.10.3720.10">
    <property type="entry name" value="MetI-like"/>
    <property type="match status" value="1"/>
</dbReference>
<keyword evidence="5" id="KW-0029">Amino-acid transport</keyword>
<proteinExistence type="inferred from homology"/>
<dbReference type="GO" id="GO:0043190">
    <property type="term" value="C:ATP-binding cassette (ABC) transporter complex"/>
    <property type="evidence" value="ECO:0007669"/>
    <property type="project" value="InterPro"/>
</dbReference>
<evidence type="ECO:0000256" key="3">
    <source>
        <dbReference type="ARBA" id="ARBA00022475"/>
    </source>
</evidence>
<reference evidence="10 11" key="1">
    <citation type="submission" date="2019-06" db="EMBL/GenBank/DDBJ databases">
        <title>Amycolatopsis alkalitolerans sp. nov., isolated from Gastrodia elata Blume.</title>
        <authorList>
            <person name="Narsing Rao M.P."/>
            <person name="Li W.J."/>
        </authorList>
    </citation>
    <scope>NUCLEOTIDE SEQUENCE [LARGE SCALE GENOMIC DNA]</scope>
    <source>
        <strain evidence="10 11">SYSUP0005</strain>
    </source>
</reference>
<dbReference type="EMBL" id="VDFW01000001">
    <property type="protein sequence ID" value="TNC29733.1"/>
    <property type="molecule type" value="Genomic_DNA"/>
</dbReference>
<accession>A0A5C4MDU6</accession>
<feature type="transmembrane region" description="Helical" evidence="8">
    <location>
        <begin position="67"/>
        <end position="88"/>
    </location>
</feature>
<dbReference type="OrthoDB" id="9814902at2"/>
<evidence type="ECO:0000256" key="6">
    <source>
        <dbReference type="ARBA" id="ARBA00022989"/>
    </source>
</evidence>
<dbReference type="PANTHER" id="PTHR30614">
    <property type="entry name" value="MEMBRANE COMPONENT OF AMINO ACID ABC TRANSPORTER"/>
    <property type="match status" value="1"/>
</dbReference>
<evidence type="ECO:0000256" key="8">
    <source>
        <dbReference type="RuleBase" id="RU363032"/>
    </source>
</evidence>
<dbReference type="CDD" id="cd06261">
    <property type="entry name" value="TM_PBP2"/>
    <property type="match status" value="1"/>
</dbReference>
<comment type="similarity">
    <text evidence="8">Belongs to the binding-protein-dependent transport system permease family.</text>
</comment>
<keyword evidence="4 8" id="KW-0812">Transmembrane</keyword>
<feature type="transmembrane region" description="Helical" evidence="8">
    <location>
        <begin position="33"/>
        <end position="55"/>
    </location>
</feature>
<evidence type="ECO:0000256" key="4">
    <source>
        <dbReference type="ARBA" id="ARBA00022692"/>
    </source>
</evidence>
<feature type="transmembrane region" description="Helical" evidence="8">
    <location>
        <begin position="158"/>
        <end position="182"/>
    </location>
</feature>
<keyword evidence="6 8" id="KW-1133">Transmembrane helix</keyword>
<protein>
    <submittedName>
        <fullName evidence="10">Amino acid ABC transporter permease</fullName>
    </submittedName>
</protein>
<keyword evidence="2 8" id="KW-0813">Transport</keyword>
<keyword evidence="7 8" id="KW-0472">Membrane</keyword>
<gene>
    <name evidence="10" type="ORF">FG385_01935</name>
</gene>
<feature type="domain" description="ABC transmembrane type-1" evidence="9">
    <location>
        <begin position="29"/>
        <end position="223"/>
    </location>
</feature>
<evidence type="ECO:0000256" key="7">
    <source>
        <dbReference type="ARBA" id="ARBA00023136"/>
    </source>
</evidence>
<dbReference type="InterPro" id="IPR043429">
    <property type="entry name" value="ArtM/GltK/GlnP/TcyL/YhdX-like"/>
</dbReference>
<dbReference type="InterPro" id="IPR000515">
    <property type="entry name" value="MetI-like"/>
</dbReference>
<dbReference type="AlphaFoldDB" id="A0A5C4MDU6"/>
<dbReference type="Pfam" id="PF00528">
    <property type="entry name" value="BPD_transp_1"/>
    <property type="match status" value="1"/>
</dbReference>
<dbReference type="InterPro" id="IPR035906">
    <property type="entry name" value="MetI-like_sf"/>
</dbReference>
<evidence type="ECO:0000256" key="1">
    <source>
        <dbReference type="ARBA" id="ARBA00004651"/>
    </source>
</evidence>
<dbReference type="RefSeq" id="WP_139094803.1">
    <property type="nucleotide sequence ID" value="NZ_VDFW01000001.1"/>
</dbReference>
<evidence type="ECO:0000313" key="11">
    <source>
        <dbReference type="Proteomes" id="UP000305546"/>
    </source>
</evidence>